<evidence type="ECO:0000313" key="5">
    <source>
        <dbReference type="Proteomes" id="UP000318405"/>
    </source>
</evidence>
<feature type="compositionally biased region" description="Polar residues" evidence="1">
    <location>
        <begin position="205"/>
        <end position="216"/>
    </location>
</feature>
<feature type="signal peptide" evidence="2">
    <location>
        <begin position="1"/>
        <end position="16"/>
    </location>
</feature>
<dbReference type="EMBL" id="VLTJ01000042">
    <property type="protein sequence ID" value="TSH89089.1"/>
    <property type="molecule type" value="Genomic_DNA"/>
</dbReference>
<keyword evidence="5" id="KW-1185">Reference proteome</keyword>
<feature type="chain" id="PRO_5021951405" evidence="2">
    <location>
        <begin position="17"/>
        <end position="224"/>
    </location>
</feature>
<evidence type="ECO:0000313" key="4">
    <source>
        <dbReference type="EMBL" id="TSH89089.1"/>
    </source>
</evidence>
<comment type="caution">
    <text evidence="4">The sequence shown here is derived from an EMBL/GenBank/DDBJ whole genome shotgun (WGS) entry which is preliminary data.</text>
</comment>
<dbReference type="OrthoDB" id="1494661at2"/>
<evidence type="ECO:0000256" key="2">
    <source>
        <dbReference type="SAM" id="SignalP"/>
    </source>
</evidence>
<name>A0A556A872_9BURK</name>
<dbReference type="Pfam" id="PF03886">
    <property type="entry name" value="ABC_trans_aux"/>
    <property type="match status" value="1"/>
</dbReference>
<dbReference type="SUPFAM" id="SSF159594">
    <property type="entry name" value="XCC0632-like"/>
    <property type="match status" value="1"/>
</dbReference>
<protein>
    <submittedName>
        <fullName evidence="4">Membrane integrity-associated transporter subunit PqiC</fullName>
    </submittedName>
</protein>
<dbReference type="PROSITE" id="PS51257">
    <property type="entry name" value="PROKAR_LIPOPROTEIN"/>
    <property type="match status" value="1"/>
</dbReference>
<feature type="domain" description="ABC-type transport auxiliary lipoprotein component" evidence="3">
    <location>
        <begin position="39"/>
        <end position="188"/>
    </location>
</feature>
<gene>
    <name evidence="4" type="ORF">FOZ76_26115</name>
</gene>
<evidence type="ECO:0000256" key="1">
    <source>
        <dbReference type="SAM" id="MobiDB-lite"/>
    </source>
</evidence>
<dbReference type="InterPro" id="IPR005586">
    <property type="entry name" value="ABC_trans_aux"/>
</dbReference>
<dbReference type="Proteomes" id="UP000318405">
    <property type="component" value="Unassembled WGS sequence"/>
</dbReference>
<accession>A0A556A872</accession>
<dbReference type="Gene3D" id="3.40.50.10610">
    <property type="entry name" value="ABC-type transport auxiliary lipoprotein component"/>
    <property type="match status" value="1"/>
</dbReference>
<evidence type="ECO:0000259" key="3">
    <source>
        <dbReference type="Pfam" id="PF03886"/>
    </source>
</evidence>
<dbReference type="AlphaFoldDB" id="A0A556A872"/>
<reference evidence="4 5" key="1">
    <citation type="submission" date="2019-07" db="EMBL/GenBank/DDBJ databases">
        <title>Qingshengfaniella alkalisoli gen. nov., sp. nov., isolated from saline soil.</title>
        <authorList>
            <person name="Xu L."/>
            <person name="Huang X.-X."/>
            <person name="Sun J.-Q."/>
        </authorList>
    </citation>
    <scope>NUCLEOTIDE SEQUENCE [LARGE SCALE GENOMIC DNA]</scope>
    <source>
        <strain evidence="4 5">DSM 27279</strain>
    </source>
</reference>
<organism evidence="4 5">
    <name type="scientific">Verticiella sediminum</name>
    <dbReference type="NCBI Taxonomy" id="1247510"/>
    <lineage>
        <taxon>Bacteria</taxon>
        <taxon>Pseudomonadati</taxon>
        <taxon>Pseudomonadota</taxon>
        <taxon>Betaproteobacteria</taxon>
        <taxon>Burkholderiales</taxon>
        <taxon>Alcaligenaceae</taxon>
        <taxon>Verticiella</taxon>
    </lineage>
</organism>
<feature type="region of interest" description="Disordered" evidence="1">
    <location>
        <begin position="197"/>
        <end position="224"/>
    </location>
</feature>
<proteinExistence type="predicted"/>
<sequence>MRSPTMPRRCALPALAASLLAAACSSTPPPAYHTLLDDASLPAQPPAAYALEVAPVSIPSQADQPQVMLRGADGQIRPLYGERWSAPLGDEIQSALGERLTQRLGAPNVTQIGAGGMPVWRVQVDVQRFDLPLDAPVALDLTWRIRELPAQPALLCASRLRVAPQGSDVAAAVAAQRRAIGQAADLIAASIAAGGAAPTGAAAQDTHTQCSSSPAQERQGMRGS</sequence>
<keyword evidence="2" id="KW-0732">Signal</keyword>